<evidence type="ECO:0000313" key="1">
    <source>
        <dbReference type="EMBL" id="OSS41846.1"/>
    </source>
</evidence>
<accession>A0A1X4XWD0</accession>
<dbReference type="EMBL" id="MDSU01000018">
    <property type="protein sequence ID" value="OSS41846.1"/>
    <property type="molecule type" value="Genomic_DNA"/>
</dbReference>
<dbReference type="Pfam" id="PF03692">
    <property type="entry name" value="CxxCxxCC"/>
    <property type="match status" value="1"/>
</dbReference>
<keyword evidence="2" id="KW-1185">Reference proteome</keyword>
<sequence>MCKKHLDFSYSFDDSYCKICKGYCCRGDGYVFLTQSDIEDIAAYLNLEKEQFLQTYTGKFYDKVTLANIKVNGEYTCCFLDKEGLCEIYPKRPIQCRTFPFWESMKNFSLEDLNQLCPAILKK</sequence>
<dbReference type="RefSeq" id="WP_086034071.1">
    <property type="nucleotide sequence ID" value="NZ_MDSU01000018.1"/>
</dbReference>
<dbReference type="InterPro" id="IPR005358">
    <property type="entry name" value="Puta_zinc/iron-chelating_dom"/>
</dbReference>
<dbReference type="PANTHER" id="PTHR35866:SF1">
    <property type="entry name" value="YKGJ FAMILY CYSTEINE CLUSTER PROTEIN"/>
    <property type="match status" value="1"/>
</dbReference>
<proteinExistence type="predicted"/>
<protein>
    <recommendedName>
        <fullName evidence="3">YkgJ family cysteine cluster protein</fullName>
    </recommendedName>
</protein>
<dbReference type="STRING" id="1562698.DESAMIL20_1399"/>
<dbReference type="PANTHER" id="PTHR35866">
    <property type="entry name" value="PUTATIVE-RELATED"/>
    <property type="match status" value="1"/>
</dbReference>
<reference evidence="1 2" key="1">
    <citation type="journal article" date="2017" name="Front. Microbiol.">
        <title>Genome Sequence of Desulfurella amilsii Strain TR1 and Comparative Genomics of Desulfurellaceae Family.</title>
        <authorList>
            <person name="Florentino A.P."/>
            <person name="Stams A.J."/>
            <person name="Sanchez-Andrea I."/>
        </authorList>
    </citation>
    <scope>NUCLEOTIDE SEQUENCE [LARGE SCALE GENOMIC DNA]</scope>
    <source>
        <strain evidence="1 2">TR1</strain>
    </source>
</reference>
<evidence type="ECO:0008006" key="3">
    <source>
        <dbReference type="Google" id="ProtNLM"/>
    </source>
</evidence>
<evidence type="ECO:0000313" key="2">
    <source>
        <dbReference type="Proteomes" id="UP000194141"/>
    </source>
</evidence>
<dbReference type="OrthoDB" id="275146at2"/>
<dbReference type="Proteomes" id="UP000194141">
    <property type="component" value="Unassembled WGS sequence"/>
</dbReference>
<name>A0A1X4XWD0_9BACT</name>
<dbReference type="AlphaFoldDB" id="A0A1X4XWD0"/>
<comment type="caution">
    <text evidence="1">The sequence shown here is derived from an EMBL/GenBank/DDBJ whole genome shotgun (WGS) entry which is preliminary data.</text>
</comment>
<organism evidence="1 2">
    <name type="scientific">Desulfurella amilsii</name>
    <dbReference type="NCBI Taxonomy" id="1562698"/>
    <lineage>
        <taxon>Bacteria</taxon>
        <taxon>Pseudomonadati</taxon>
        <taxon>Campylobacterota</taxon>
        <taxon>Desulfurellia</taxon>
        <taxon>Desulfurellales</taxon>
        <taxon>Desulfurellaceae</taxon>
        <taxon>Desulfurella</taxon>
    </lineage>
</organism>
<gene>
    <name evidence="1" type="ORF">DESAMIL20_1399</name>
</gene>